<dbReference type="RefSeq" id="WP_092674145.1">
    <property type="nucleotide sequence ID" value="NZ_FOXS01000003.1"/>
</dbReference>
<dbReference type="GO" id="GO:0016780">
    <property type="term" value="F:phosphotransferase activity, for other substituted phosphate groups"/>
    <property type="evidence" value="ECO:0007669"/>
    <property type="project" value="TreeGrafter"/>
</dbReference>
<organism evidence="4 5">
    <name type="scientific">Hymenobacter arizonensis</name>
    <name type="common">Siccationidurans arizonensis</name>
    <dbReference type="NCBI Taxonomy" id="1227077"/>
    <lineage>
        <taxon>Bacteria</taxon>
        <taxon>Pseudomonadati</taxon>
        <taxon>Bacteroidota</taxon>
        <taxon>Cytophagia</taxon>
        <taxon>Cytophagales</taxon>
        <taxon>Hymenobacteraceae</taxon>
        <taxon>Hymenobacter</taxon>
    </lineage>
</organism>
<dbReference type="Proteomes" id="UP000199029">
    <property type="component" value="Unassembled WGS sequence"/>
</dbReference>
<evidence type="ECO:0000313" key="4">
    <source>
        <dbReference type="EMBL" id="SFQ52100.1"/>
    </source>
</evidence>
<evidence type="ECO:0000313" key="5">
    <source>
        <dbReference type="Proteomes" id="UP000199029"/>
    </source>
</evidence>
<gene>
    <name evidence="4" type="ORF">SAMN04515668_2761</name>
</gene>
<keyword evidence="2" id="KW-0472">Membrane</keyword>
<sequence>MSLTTGKIPVLYITPDEQEGRRFQQEFVQELEAVVVTTAEQVLALCAQQPMPFTAVINAADAASSLGLRLMRVLKEQNHVAQPILWVVQQPVAPALRTVLLESPGSEIFSAQDDQERLLTRLHFLARARPVQIDTTSPYALRMPLSKRLMDVVVAGGALLVLSPILLVLAALIKLESRGPVFYYSYRVGAGYRVFKFWKLRSMRSDADQMLDSIKNLNQYQANGSSTAPEANGLAGLCDACTAAGTACQQQLVDQRGRLICEKKYRWQKKAEEAPAFIKIVNDPRVTRLGRFMRNTSIDELPQLYNVLRGDMSLVGNRPLPLYEAEKLLTDEYSRRFIAPAGITGLWQVSRRGKGGDMSEEERKALDIEYARDYSMKKDLEIILKTIPALFQKENV</sequence>
<dbReference type="Pfam" id="PF02397">
    <property type="entry name" value="Bac_transf"/>
    <property type="match status" value="1"/>
</dbReference>
<dbReference type="AlphaFoldDB" id="A0A1I5Z6M6"/>
<dbReference type="STRING" id="1227077.SAMN04515668_2761"/>
<keyword evidence="2" id="KW-1133">Transmembrane helix</keyword>
<evidence type="ECO:0000256" key="1">
    <source>
        <dbReference type="ARBA" id="ARBA00006464"/>
    </source>
</evidence>
<dbReference type="PANTHER" id="PTHR30576:SF0">
    <property type="entry name" value="UNDECAPRENYL-PHOSPHATE N-ACETYLGALACTOSAMINYL 1-PHOSPHATE TRANSFERASE-RELATED"/>
    <property type="match status" value="1"/>
</dbReference>
<protein>
    <submittedName>
        <fullName evidence="4">Sugar transferase</fullName>
    </submittedName>
</protein>
<keyword evidence="4" id="KW-0808">Transferase</keyword>
<evidence type="ECO:0000256" key="2">
    <source>
        <dbReference type="SAM" id="Phobius"/>
    </source>
</evidence>
<feature type="transmembrane region" description="Helical" evidence="2">
    <location>
        <begin position="152"/>
        <end position="173"/>
    </location>
</feature>
<keyword evidence="2" id="KW-0812">Transmembrane</keyword>
<accession>A0A1I5Z6M6</accession>
<reference evidence="5" key="1">
    <citation type="submission" date="2016-10" db="EMBL/GenBank/DDBJ databases">
        <authorList>
            <person name="Varghese N."/>
            <person name="Submissions S."/>
        </authorList>
    </citation>
    <scope>NUCLEOTIDE SEQUENCE [LARGE SCALE GENOMIC DNA]</scope>
    <source>
        <strain evidence="5">OR362-8,ATCC BAA-1266,JCM 13504</strain>
    </source>
</reference>
<feature type="domain" description="Bacterial sugar transferase" evidence="3">
    <location>
        <begin position="147"/>
        <end position="391"/>
    </location>
</feature>
<dbReference type="EMBL" id="FOXS01000003">
    <property type="protein sequence ID" value="SFQ52100.1"/>
    <property type="molecule type" value="Genomic_DNA"/>
</dbReference>
<dbReference type="InterPro" id="IPR003362">
    <property type="entry name" value="Bact_transf"/>
</dbReference>
<proteinExistence type="inferred from homology"/>
<evidence type="ECO:0000259" key="3">
    <source>
        <dbReference type="Pfam" id="PF02397"/>
    </source>
</evidence>
<dbReference type="PANTHER" id="PTHR30576">
    <property type="entry name" value="COLANIC BIOSYNTHESIS UDP-GLUCOSE LIPID CARRIER TRANSFERASE"/>
    <property type="match status" value="1"/>
</dbReference>
<keyword evidence="5" id="KW-1185">Reference proteome</keyword>
<name>A0A1I5Z6M6_HYMAR</name>
<comment type="similarity">
    <text evidence="1">Belongs to the bacterial sugar transferase family.</text>
</comment>